<sequence>MAERVGRIAAEFIEGFELLKKYDLAASFFGTARCTSESRVYQDVEELARRLAQVGFTIITGGASGVMEAANRGAFASKGNSVGINIDLPNEQSPNKYITDSKDFHYFFTRKVMLTYASEVYVYFPGGFGTLDEFFEIATLVQTKKIEPIPIVLVGKEYWTPLLEWMEKGLYEKHHTISKEDLNIYSVADSVDEAYNIIIKRVCVPEATV</sequence>
<name>A0A1F6CZ07_9BACT</name>
<gene>
    <name evidence="2" type="ORF">A3D62_00550</name>
</gene>
<comment type="similarity">
    <text evidence="1">Belongs to the LOG family.</text>
</comment>
<reference evidence="2 3" key="1">
    <citation type="journal article" date="2016" name="Nat. Commun.">
        <title>Thousands of microbial genomes shed light on interconnected biogeochemical processes in an aquifer system.</title>
        <authorList>
            <person name="Anantharaman K."/>
            <person name="Brown C.T."/>
            <person name="Hug L.A."/>
            <person name="Sharon I."/>
            <person name="Castelle C.J."/>
            <person name="Probst A.J."/>
            <person name="Thomas B.C."/>
            <person name="Singh A."/>
            <person name="Wilkins M.J."/>
            <person name="Karaoz U."/>
            <person name="Brodie E.L."/>
            <person name="Williams K.H."/>
            <person name="Hubbard S.S."/>
            <person name="Banfield J.F."/>
        </authorList>
    </citation>
    <scope>NUCLEOTIDE SEQUENCE [LARGE SCALE GENOMIC DNA]</scope>
</reference>
<dbReference type="GO" id="GO:0005829">
    <property type="term" value="C:cytosol"/>
    <property type="evidence" value="ECO:0007669"/>
    <property type="project" value="TreeGrafter"/>
</dbReference>
<organism evidence="2 3">
    <name type="scientific">Candidatus Kaiserbacteria bacterium RIFCSPHIGHO2_02_FULL_49_11</name>
    <dbReference type="NCBI Taxonomy" id="1798489"/>
    <lineage>
        <taxon>Bacteria</taxon>
        <taxon>Candidatus Kaiseribacteriota</taxon>
    </lineage>
</organism>
<dbReference type="NCBIfam" id="TIGR00730">
    <property type="entry name" value="Rossman fold protein, TIGR00730 family"/>
    <property type="match status" value="1"/>
</dbReference>
<dbReference type="Gene3D" id="3.40.50.450">
    <property type="match status" value="1"/>
</dbReference>
<dbReference type="InterPro" id="IPR052341">
    <property type="entry name" value="LOG_family_nucleotidases"/>
</dbReference>
<dbReference type="PANTHER" id="PTHR43393:SF3">
    <property type="entry name" value="LYSINE DECARBOXYLASE-LIKE PROTEIN"/>
    <property type="match status" value="1"/>
</dbReference>
<dbReference type="EMBL" id="MFLC01000039">
    <property type="protein sequence ID" value="OGG54413.1"/>
    <property type="molecule type" value="Genomic_DNA"/>
</dbReference>
<keyword evidence="1" id="KW-0203">Cytokinin biosynthesis</keyword>
<dbReference type="EC" id="3.2.2.n1" evidence="1"/>
<dbReference type="InterPro" id="IPR031100">
    <property type="entry name" value="LOG_fam"/>
</dbReference>
<evidence type="ECO:0000256" key="1">
    <source>
        <dbReference type="RuleBase" id="RU363015"/>
    </source>
</evidence>
<dbReference type="SUPFAM" id="SSF102405">
    <property type="entry name" value="MCP/YpsA-like"/>
    <property type="match status" value="1"/>
</dbReference>
<dbReference type="PANTHER" id="PTHR43393">
    <property type="entry name" value="CYTOKININ RIBOSIDE 5'-MONOPHOSPHATE PHOSPHORIBOHYDROLASE"/>
    <property type="match status" value="1"/>
</dbReference>
<dbReference type="Proteomes" id="UP000177659">
    <property type="component" value="Unassembled WGS sequence"/>
</dbReference>
<dbReference type="GO" id="GO:0009691">
    <property type="term" value="P:cytokinin biosynthetic process"/>
    <property type="evidence" value="ECO:0007669"/>
    <property type="project" value="UniProtKB-UniRule"/>
</dbReference>
<comment type="caution">
    <text evidence="2">The sequence shown here is derived from an EMBL/GenBank/DDBJ whole genome shotgun (WGS) entry which is preliminary data.</text>
</comment>
<proteinExistence type="inferred from homology"/>
<evidence type="ECO:0000313" key="3">
    <source>
        <dbReference type="Proteomes" id="UP000177659"/>
    </source>
</evidence>
<accession>A0A1F6CZ07</accession>
<protein>
    <recommendedName>
        <fullName evidence="1">Cytokinin riboside 5'-monophosphate phosphoribohydrolase</fullName>
        <ecNumber evidence="1">3.2.2.n1</ecNumber>
    </recommendedName>
</protein>
<keyword evidence="1" id="KW-0378">Hydrolase</keyword>
<dbReference type="GO" id="GO:0016787">
    <property type="term" value="F:hydrolase activity"/>
    <property type="evidence" value="ECO:0007669"/>
    <property type="project" value="UniProtKB-KW"/>
</dbReference>
<dbReference type="AlphaFoldDB" id="A0A1F6CZ07"/>
<dbReference type="InterPro" id="IPR005269">
    <property type="entry name" value="LOG"/>
</dbReference>
<dbReference type="Pfam" id="PF03641">
    <property type="entry name" value="Lysine_decarbox"/>
    <property type="match status" value="1"/>
</dbReference>
<evidence type="ECO:0000313" key="2">
    <source>
        <dbReference type="EMBL" id="OGG54413.1"/>
    </source>
</evidence>